<keyword evidence="1" id="KW-1133">Transmembrane helix</keyword>
<proteinExistence type="predicted"/>
<feature type="transmembrane region" description="Helical" evidence="1">
    <location>
        <begin position="149"/>
        <end position="168"/>
    </location>
</feature>
<feature type="transmembrane region" description="Helical" evidence="1">
    <location>
        <begin position="122"/>
        <end position="140"/>
    </location>
</feature>
<dbReference type="EMBL" id="JAMPLM010000040">
    <property type="protein sequence ID" value="MEP1061649.1"/>
    <property type="molecule type" value="Genomic_DNA"/>
</dbReference>
<comment type="caution">
    <text evidence="2">The sequence shown here is derived from an EMBL/GenBank/DDBJ whole genome shotgun (WGS) entry which is preliminary data.</text>
</comment>
<feature type="transmembrane region" description="Helical" evidence="1">
    <location>
        <begin position="69"/>
        <end position="87"/>
    </location>
</feature>
<feature type="transmembrane region" description="Helical" evidence="1">
    <location>
        <begin position="99"/>
        <end position="116"/>
    </location>
</feature>
<keyword evidence="1" id="KW-0472">Membrane</keyword>
<keyword evidence="1" id="KW-0812">Transmembrane</keyword>
<protein>
    <submittedName>
        <fullName evidence="2">DUF3120 domain-containing protein</fullName>
    </submittedName>
</protein>
<dbReference type="Pfam" id="PF11318">
    <property type="entry name" value="DUF3120"/>
    <property type="match status" value="1"/>
</dbReference>
<evidence type="ECO:0000313" key="2">
    <source>
        <dbReference type="EMBL" id="MEP1061649.1"/>
    </source>
</evidence>
<feature type="transmembrane region" description="Helical" evidence="1">
    <location>
        <begin position="45"/>
        <end position="63"/>
    </location>
</feature>
<gene>
    <name evidence="2" type="ORF">NDI38_24940</name>
</gene>
<organism evidence="2 3">
    <name type="scientific">Stenomitos frigidus AS-A4</name>
    <dbReference type="NCBI Taxonomy" id="2933935"/>
    <lineage>
        <taxon>Bacteria</taxon>
        <taxon>Bacillati</taxon>
        <taxon>Cyanobacteriota</taxon>
        <taxon>Cyanophyceae</taxon>
        <taxon>Leptolyngbyales</taxon>
        <taxon>Leptolyngbyaceae</taxon>
        <taxon>Stenomitos</taxon>
    </lineage>
</organism>
<accession>A0ABV0KTS6</accession>
<evidence type="ECO:0000256" key="1">
    <source>
        <dbReference type="SAM" id="Phobius"/>
    </source>
</evidence>
<keyword evidence="3" id="KW-1185">Reference proteome</keyword>
<name>A0ABV0KTS6_9CYAN</name>
<evidence type="ECO:0000313" key="3">
    <source>
        <dbReference type="Proteomes" id="UP001476950"/>
    </source>
</evidence>
<feature type="transmembrane region" description="Helical" evidence="1">
    <location>
        <begin position="232"/>
        <end position="252"/>
    </location>
</feature>
<feature type="transmembrane region" description="Helical" evidence="1">
    <location>
        <begin position="207"/>
        <end position="225"/>
    </location>
</feature>
<dbReference type="Proteomes" id="UP001476950">
    <property type="component" value="Unassembled WGS sequence"/>
</dbReference>
<reference evidence="2 3" key="1">
    <citation type="submission" date="2022-04" db="EMBL/GenBank/DDBJ databases">
        <title>Positive selection, recombination, and allopatry shape intraspecific diversity of widespread and dominant cyanobacteria.</title>
        <authorList>
            <person name="Wei J."/>
            <person name="Shu W."/>
            <person name="Hu C."/>
        </authorList>
    </citation>
    <scope>NUCLEOTIDE SEQUENCE [LARGE SCALE GENOMIC DNA]</scope>
    <source>
        <strain evidence="2 3">AS-A4</strain>
    </source>
</reference>
<dbReference type="InterPro" id="IPR021468">
    <property type="entry name" value="DUF3120"/>
</dbReference>
<sequence length="255" mass="28378">MVSYTPASNSTSAAPPAIYLPELHSELSEALVTSSVKKAEGLQRWLMLAAAVVLVSVPVFVQAPLVRLVPWLSLVMTLGWLLLSLQLLKRPASERWGDLLIGFTWTWLAGSVYWGWFRWEPLLHLPIEAIGLPIAIWGVARNSGKIGNFFYFGSLFGTVVTDVYFYLVDLIPYWRQLMQVNAQADPDAVQPIFQNAIAQMQTPWGSGWAIVLVSILFAVAMLPLFSRQLHWWAFSGAVLSTILVDSLFWLAATAS</sequence>
<dbReference type="RefSeq" id="WP_431192631.1">
    <property type="nucleotide sequence ID" value="NZ_JAMPLM010000040.1"/>
</dbReference>